<dbReference type="SUPFAM" id="SSF111126">
    <property type="entry name" value="Ligand-binding domain in the NO signalling and Golgi transport"/>
    <property type="match status" value="1"/>
</dbReference>
<accession>A0A9D8KJF6</accession>
<evidence type="ECO:0000313" key="1">
    <source>
        <dbReference type="EMBL" id="MBN1574814.1"/>
    </source>
</evidence>
<protein>
    <recommendedName>
        <fullName evidence="3">4-vinyl reductase 4VR domain-containing protein</fullName>
    </recommendedName>
</protein>
<dbReference type="Proteomes" id="UP000809273">
    <property type="component" value="Unassembled WGS sequence"/>
</dbReference>
<dbReference type="InterPro" id="IPR024096">
    <property type="entry name" value="NO_sig/Golgi_transp_ligand-bd"/>
</dbReference>
<dbReference type="EMBL" id="JAFGIX010000089">
    <property type="protein sequence ID" value="MBN1574814.1"/>
    <property type="molecule type" value="Genomic_DNA"/>
</dbReference>
<name>A0A9D8KJF6_9DELT</name>
<dbReference type="AlphaFoldDB" id="A0A9D8KJF6"/>
<reference evidence="1" key="2">
    <citation type="submission" date="2021-01" db="EMBL/GenBank/DDBJ databases">
        <authorList>
            <person name="Hahn C.R."/>
            <person name="Youssef N.H."/>
            <person name="Elshahed M."/>
        </authorList>
    </citation>
    <scope>NUCLEOTIDE SEQUENCE</scope>
    <source>
        <strain evidence="1">Zod_Metabat.24</strain>
    </source>
</reference>
<evidence type="ECO:0008006" key="3">
    <source>
        <dbReference type="Google" id="ProtNLM"/>
    </source>
</evidence>
<reference evidence="1" key="1">
    <citation type="journal article" date="2021" name="Environ. Microbiol.">
        <title>Genomic characterization of three novel Desulfobacterota classes expand the metabolic and phylogenetic diversity of the phylum.</title>
        <authorList>
            <person name="Murphy C.L."/>
            <person name="Biggerstaff J."/>
            <person name="Eichhorn A."/>
            <person name="Ewing E."/>
            <person name="Shahan R."/>
            <person name="Soriano D."/>
            <person name="Stewart S."/>
            <person name="VanMol K."/>
            <person name="Walker R."/>
            <person name="Walters P."/>
            <person name="Elshahed M.S."/>
            <person name="Youssef N.H."/>
        </authorList>
    </citation>
    <scope>NUCLEOTIDE SEQUENCE</scope>
    <source>
        <strain evidence="1">Zod_Metabat.24</strain>
    </source>
</reference>
<proteinExistence type="predicted"/>
<sequence length="191" mass="20733">MTEKTVTNAVVRVVLDGAEDVLGRNGLNALLNFGKMSHLVDNKPEFNMEKNFTDEDYAAITSSFHTILGSKGTKAILRQVGSATAKRAVASGVYDSLKEFKGEERLLKALEIYVMASGRGKAFMDGDTIVYDNNLCTVCLNIKDKVPICTIVNGIIDGLAAWAGIEGKITVETKCKAMGDDTCRHELLPKK</sequence>
<evidence type="ECO:0000313" key="2">
    <source>
        <dbReference type="Proteomes" id="UP000809273"/>
    </source>
</evidence>
<comment type="caution">
    <text evidence="1">The sequence shown here is derived from an EMBL/GenBank/DDBJ whole genome shotgun (WGS) entry which is preliminary data.</text>
</comment>
<organism evidence="1 2">
    <name type="scientific">Candidatus Zymogenus saltonus</name>
    <dbReference type="NCBI Taxonomy" id="2844893"/>
    <lineage>
        <taxon>Bacteria</taxon>
        <taxon>Deltaproteobacteria</taxon>
        <taxon>Candidatus Zymogenia</taxon>
        <taxon>Candidatus Zymogeniales</taxon>
        <taxon>Candidatus Zymogenaceae</taxon>
        <taxon>Candidatus Zymogenus</taxon>
    </lineage>
</organism>
<gene>
    <name evidence="1" type="ORF">JW984_16580</name>
</gene>
<dbReference type="Gene3D" id="3.30.1380.20">
    <property type="entry name" value="Trafficking protein particle complex subunit 3"/>
    <property type="match status" value="1"/>
</dbReference>